<organism evidence="2 3">
    <name type="scientific">Candidatus Competibacter phosphatis</name>
    <dbReference type="NCBI Taxonomy" id="221280"/>
    <lineage>
        <taxon>Bacteria</taxon>
        <taxon>Pseudomonadati</taxon>
        <taxon>Pseudomonadota</taxon>
        <taxon>Gammaproteobacteria</taxon>
        <taxon>Candidatus Competibacteraceae</taxon>
        <taxon>Candidatus Competibacter</taxon>
    </lineage>
</organism>
<dbReference type="Pfam" id="PF01551">
    <property type="entry name" value="Peptidase_M23"/>
    <property type="match status" value="1"/>
</dbReference>
<gene>
    <name evidence="2" type="ORF">E4P82_17330</name>
</gene>
<name>A0ABX1TN34_9GAMM</name>
<dbReference type="SUPFAM" id="SSF51261">
    <property type="entry name" value="Duplicated hybrid motif"/>
    <property type="match status" value="1"/>
</dbReference>
<evidence type="ECO:0000259" key="1">
    <source>
        <dbReference type="Pfam" id="PF01551"/>
    </source>
</evidence>
<sequence>MATFPLPFIPTLSYKTGGRRFGANRDGGKRKHAACDLIAPKGTEIYAVENGKVTYGPYLFYRGTYAIEFRLDSGKVVRYCEIEKVASGIAVGSTLTEGTLIAYVGKMYVDSMLHFELYNGSGTGSLTVRSNSPYQRRSDLINPTDYLDGCALLGAVQYPVGCALPGP</sequence>
<keyword evidence="3" id="KW-1185">Reference proteome</keyword>
<feature type="domain" description="M23ase beta-sheet core" evidence="1">
    <location>
        <begin position="31"/>
        <end position="120"/>
    </location>
</feature>
<dbReference type="CDD" id="cd12797">
    <property type="entry name" value="M23_peptidase"/>
    <property type="match status" value="1"/>
</dbReference>
<dbReference type="Proteomes" id="UP000760480">
    <property type="component" value="Unassembled WGS sequence"/>
</dbReference>
<evidence type="ECO:0000313" key="3">
    <source>
        <dbReference type="Proteomes" id="UP000760480"/>
    </source>
</evidence>
<dbReference type="InterPro" id="IPR016047">
    <property type="entry name" value="M23ase_b-sheet_dom"/>
</dbReference>
<reference evidence="2 3" key="1">
    <citation type="submission" date="2019-03" db="EMBL/GenBank/DDBJ databases">
        <title>Metabolic reconstructions from genomes of highly enriched 'Candidatus Accumulibacter' and 'Candidatus Competibacter' bioreactor populations.</title>
        <authorList>
            <person name="Annavajhala M.K."/>
            <person name="Welles L."/>
            <person name="Abbas B."/>
            <person name="Sorokin D."/>
            <person name="Park H."/>
            <person name="Van Loosdrecht M."/>
            <person name="Chandran K."/>
        </authorList>
    </citation>
    <scope>NUCLEOTIDE SEQUENCE [LARGE SCALE GENOMIC DNA]</scope>
    <source>
        <strain evidence="2 3">SBR_G</strain>
    </source>
</reference>
<evidence type="ECO:0000313" key="2">
    <source>
        <dbReference type="EMBL" id="NMQ20801.1"/>
    </source>
</evidence>
<proteinExistence type="predicted"/>
<accession>A0ABX1TN34</accession>
<protein>
    <recommendedName>
        <fullName evidence="1">M23ase beta-sheet core domain-containing protein</fullName>
    </recommendedName>
</protein>
<dbReference type="RefSeq" id="WP_169250069.1">
    <property type="nucleotide sequence ID" value="NZ_SPMZ01000064.1"/>
</dbReference>
<dbReference type="InterPro" id="IPR011055">
    <property type="entry name" value="Dup_hybrid_motif"/>
</dbReference>
<dbReference type="EMBL" id="SPMZ01000064">
    <property type="protein sequence ID" value="NMQ20801.1"/>
    <property type="molecule type" value="Genomic_DNA"/>
</dbReference>
<dbReference type="Gene3D" id="2.70.70.10">
    <property type="entry name" value="Glucose Permease (Domain IIA)"/>
    <property type="match status" value="1"/>
</dbReference>
<comment type="caution">
    <text evidence="2">The sequence shown here is derived from an EMBL/GenBank/DDBJ whole genome shotgun (WGS) entry which is preliminary data.</text>
</comment>